<dbReference type="GO" id="GO:0003682">
    <property type="term" value="F:chromatin binding"/>
    <property type="evidence" value="ECO:0007669"/>
    <property type="project" value="TreeGrafter"/>
</dbReference>
<feature type="compositionally biased region" description="Low complexity" evidence="4">
    <location>
        <begin position="157"/>
        <end position="167"/>
    </location>
</feature>
<dbReference type="Pfam" id="PF04824">
    <property type="entry name" value="Rad21_Rec8"/>
    <property type="match status" value="1"/>
</dbReference>
<gene>
    <name evidence="7" type="ORF">A4X13_0g743</name>
</gene>
<keyword evidence="3" id="KW-0539">Nucleus</keyword>
<keyword evidence="8" id="KW-1185">Reference proteome</keyword>
<feature type="compositionally biased region" description="Basic and acidic residues" evidence="4">
    <location>
        <begin position="476"/>
        <end position="503"/>
    </location>
</feature>
<feature type="region of interest" description="Disordered" evidence="4">
    <location>
        <begin position="465"/>
        <end position="632"/>
    </location>
</feature>
<organism evidence="7 8">
    <name type="scientific">Tilletia indica</name>
    <dbReference type="NCBI Taxonomy" id="43049"/>
    <lineage>
        <taxon>Eukaryota</taxon>
        <taxon>Fungi</taxon>
        <taxon>Dikarya</taxon>
        <taxon>Basidiomycota</taxon>
        <taxon>Ustilaginomycotina</taxon>
        <taxon>Exobasidiomycetes</taxon>
        <taxon>Tilletiales</taxon>
        <taxon>Tilletiaceae</taxon>
        <taxon>Tilletia</taxon>
    </lineage>
</organism>
<feature type="region of interest" description="Disordered" evidence="4">
    <location>
        <begin position="137"/>
        <end position="167"/>
    </location>
</feature>
<feature type="region of interest" description="Disordered" evidence="4">
    <location>
        <begin position="221"/>
        <end position="245"/>
    </location>
</feature>
<feature type="compositionally biased region" description="Low complexity" evidence="4">
    <location>
        <begin position="518"/>
        <end position="535"/>
    </location>
</feature>
<dbReference type="GO" id="GO:0007064">
    <property type="term" value="P:mitotic sister chromatid cohesion"/>
    <property type="evidence" value="ECO:0007669"/>
    <property type="project" value="TreeGrafter"/>
</dbReference>
<evidence type="ECO:0000256" key="3">
    <source>
        <dbReference type="ARBA" id="ARBA00023242"/>
    </source>
</evidence>
<dbReference type="GO" id="GO:0030892">
    <property type="term" value="C:mitotic cohesin complex"/>
    <property type="evidence" value="ECO:0007669"/>
    <property type="project" value="TreeGrafter"/>
</dbReference>
<comment type="similarity">
    <text evidence="2">Belongs to the rad21 family.</text>
</comment>
<evidence type="ECO:0000313" key="7">
    <source>
        <dbReference type="EMBL" id="KAE8259861.1"/>
    </source>
</evidence>
<evidence type="ECO:0008006" key="9">
    <source>
        <dbReference type="Google" id="ProtNLM"/>
    </source>
</evidence>
<dbReference type="Proteomes" id="UP000077521">
    <property type="component" value="Unassembled WGS sequence"/>
</dbReference>
<dbReference type="InterPro" id="IPR006910">
    <property type="entry name" value="Rad21_Rec8_N"/>
</dbReference>
<dbReference type="GO" id="GO:0005634">
    <property type="term" value="C:nucleus"/>
    <property type="evidence" value="ECO:0007669"/>
    <property type="project" value="UniProtKB-SubCell"/>
</dbReference>
<sequence>MFYSDVILTKRGPLARVWLAAHWERKLSKAQFLQTDIEKSVDAIMVQGNVPMALRLSGQLLLGVVRIYSRKAKYLLDDCNEALVKIKMAFRAGAVDLTSDQLTAPRHAITLQANRTEFDLLMPNQLLQAWNVDPYLQKPQPGSDKASAADRARSRSRSATPARALSLRPSERAFAQGGLGVFAENDSDFGLDSQDYDNSALFDLGMDDDIAAAERSRAAARARRSVPGAPRERGISTGGPSGLRHQSVISEMDDSFGVGVGRDAAPEAGMASLGSVLGNHDDGLGGFGLDDNMDMGFDFGADDMPDLDLGFGADPGMEPFDQSGGDAVHPPRMSTPEPEDSFQAALANVTPRTAAKIREAAERRTQAQNATGPKARRQIVDRFTELADSAASQNALRQWSENRYLPRSRTELELLSIQKDPASHFFPWFEPGSKDGKSFFFGSKIVATELQELFTFDLTAIQRKRSVSPGPDAASDDGRSAKRLRSDDGDLESEVGRRADPLRELSFGPFGDDGGGMDFSMGGDDNFGGVDFGGQDEPGLDAFFMDGQRDGEQDGAQDGGEDGSLRRSLRKQNPDAYALGGAGEDDDRPALGRLSTLTRLSTPELGEPDFGDVSPSPSNPLAAFAARPSDAQTDLNVGAEAAASDRDAAKTGLSRNTVRAVKVLKSQLREQIAGDDAESSEAEEGEEGAQGKSKTMSFESVSTNATRRAAAGFFFELLVLATKDCVKVKQDESYGDVEIRAKQKLWQISTV</sequence>
<comment type="subcellular location">
    <subcellularLocation>
        <location evidence="1">Nucleus</location>
    </subcellularLocation>
</comment>
<dbReference type="AlphaFoldDB" id="A0A177TJP8"/>
<dbReference type="GO" id="GO:1990414">
    <property type="term" value="P:replication-born double-strand break repair via sister chromatid exchange"/>
    <property type="evidence" value="ECO:0007669"/>
    <property type="project" value="TreeGrafter"/>
</dbReference>
<feature type="domain" description="Rad21/Rec8-like protein N-terminal" evidence="6">
    <location>
        <begin position="1"/>
        <end position="101"/>
    </location>
</feature>
<protein>
    <recommendedName>
        <fullName evidence="9">Rad21/Rec8-like protein N-terminal domain-containing protein</fullName>
    </recommendedName>
</protein>
<reference evidence="7" key="2">
    <citation type="journal article" date="2019" name="IMA Fungus">
        <title>Genome sequencing and comparison of five Tilletia species to identify candidate genes for the detection of regulated species infecting wheat.</title>
        <authorList>
            <person name="Nguyen H.D.T."/>
            <person name="Sultana T."/>
            <person name="Kesanakurti P."/>
            <person name="Hambleton S."/>
        </authorList>
    </citation>
    <scope>NUCLEOTIDE SEQUENCE</scope>
    <source>
        <strain evidence="7">DAOMC 236416</strain>
    </source>
</reference>
<dbReference type="InterPro" id="IPR023093">
    <property type="entry name" value="ScpA-like_C"/>
</dbReference>
<evidence type="ECO:0000256" key="2">
    <source>
        <dbReference type="ARBA" id="ARBA00009870"/>
    </source>
</evidence>
<feature type="region of interest" description="Disordered" evidence="4">
    <location>
        <begin position="671"/>
        <end position="698"/>
    </location>
</feature>
<name>A0A177TJP8_9BASI</name>
<evidence type="ECO:0000259" key="6">
    <source>
        <dbReference type="Pfam" id="PF04825"/>
    </source>
</evidence>
<dbReference type="EMBL" id="LWDF02000024">
    <property type="protein sequence ID" value="KAE8259861.1"/>
    <property type="molecule type" value="Genomic_DNA"/>
</dbReference>
<dbReference type="SUPFAM" id="SSF46785">
    <property type="entry name" value="Winged helix' DNA-binding domain"/>
    <property type="match status" value="1"/>
</dbReference>
<evidence type="ECO:0000256" key="1">
    <source>
        <dbReference type="ARBA" id="ARBA00004123"/>
    </source>
</evidence>
<dbReference type="Gene3D" id="1.10.10.580">
    <property type="entry name" value="Structural maintenance of chromosome 1. Chain E"/>
    <property type="match status" value="1"/>
</dbReference>
<reference evidence="7" key="1">
    <citation type="submission" date="2016-04" db="EMBL/GenBank/DDBJ databases">
        <authorList>
            <person name="Nguyen H.D."/>
            <person name="Samba Siva P."/>
            <person name="Cullis J."/>
            <person name="Levesque C.A."/>
            <person name="Hambleton S."/>
        </authorList>
    </citation>
    <scope>NUCLEOTIDE SEQUENCE</scope>
    <source>
        <strain evidence="7">DAOMC 236416</strain>
    </source>
</reference>
<dbReference type="InterPro" id="IPR039781">
    <property type="entry name" value="Rad21/Rec8-like"/>
</dbReference>
<dbReference type="InterPro" id="IPR006909">
    <property type="entry name" value="Rad21/Rec8_C_eu"/>
</dbReference>
<feature type="compositionally biased region" description="Low complexity" evidence="4">
    <location>
        <begin position="593"/>
        <end position="602"/>
    </location>
</feature>
<proteinExistence type="inferred from homology"/>
<evidence type="ECO:0000259" key="5">
    <source>
        <dbReference type="Pfam" id="PF04824"/>
    </source>
</evidence>
<dbReference type="InterPro" id="IPR036390">
    <property type="entry name" value="WH_DNA-bd_sf"/>
</dbReference>
<dbReference type="PANTHER" id="PTHR12585">
    <property type="entry name" value="SCC1 / RAD21 FAMILY MEMBER"/>
    <property type="match status" value="1"/>
</dbReference>
<comment type="caution">
    <text evidence="7">The sequence shown here is derived from an EMBL/GenBank/DDBJ whole genome shotgun (WGS) entry which is preliminary data.</text>
</comment>
<feature type="domain" description="Rad21/Rec8-like protein C-terminal eukaryotic" evidence="5">
    <location>
        <begin position="696"/>
        <end position="744"/>
    </location>
</feature>
<dbReference type="PANTHER" id="PTHR12585:SF69">
    <property type="entry name" value="FI11703P"/>
    <property type="match status" value="1"/>
</dbReference>
<feature type="compositionally biased region" description="Acidic residues" evidence="4">
    <location>
        <begin position="673"/>
        <end position="687"/>
    </location>
</feature>
<dbReference type="Pfam" id="PF04825">
    <property type="entry name" value="Rad21_Rec8_N"/>
    <property type="match status" value="1"/>
</dbReference>
<accession>A0A177TJP8</accession>
<evidence type="ECO:0000256" key="4">
    <source>
        <dbReference type="SAM" id="MobiDB-lite"/>
    </source>
</evidence>
<evidence type="ECO:0000313" key="8">
    <source>
        <dbReference type="Proteomes" id="UP000077521"/>
    </source>
</evidence>